<sequence>MNLKQFKVVTHYHGIRWDNMG</sequence>
<reference evidence="1" key="1">
    <citation type="submission" date="2013-07" db="EMBL/GenBank/DDBJ databases">
        <title>Sub-species coevolution in mutualistic symbiosis.</title>
        <authorList>
            <person name="Murfin K."/>
            <person name="Klassen J."/>
            <person name="Lee M."/>
            <person name="Forst S."/>
            <person name="Stock P."/>
            <person name="Goodrich-Blair H."/>
        </authorList>
    </citation>
    <scope>NUCLEOTIDE SEQUENCE [LARGE SCALE GENOMIC DNA]</scope>
    <source>
        <strain evidence="1">Kraussei Becker Underwood</strain>
    </source>
</reference>
<proteinExistence type="predicted"/>
<dbReference type="Proteomes" id="UP000028493">
    <property type="component" value="Unassembled WGS sequence"/>
</dbReference>
<name>A0A077PSJ5_XENBV</name>
<protein>
    <submittedName>
        <fullName evidence="1">Uncharacterized protein</fullName>
    </submittedName>
</protein>
<evidence type="ECO:0000313" key="1">
    <source>
        <dbReference type="EMBL" id="CDH23557.1"/>
    </source>
</evidence>
<accession>A0A077PSJ5</accession>
<evidence type="ECO:0000313" key="2">
    <source>
        <dbReference type="Proteomes" id="UP000028493"/>
    </source>
</evidence>
<organism evidence="1 2">
    <name type="scientific">Xenorhabdus bovienii str. kraussei Becker Underwood</name>
    <dbReference type="NCBI Taxonomy" id="1398204"/>
    <lineage>
        <taxon>Bacteria</taxon>
        <taxon>Pseudomonadati</taxon>
        <taxon>Pseudomonadota</taxon>
        <taxon>Gammaproteobacteria</taxon>
        <taxon>Enterobacterales</taxon>
        <taxon>Morganellaceae</taxon>
        <taxon>Xenorhabdus</taxon>
    </lineage>
</organism>
<dbReference type="HOGENOM" id="CLU_3426829_0_0_6"/>
<dbReference type="EMBL" id="CBSZ010000096">
    <property type="protein sequence ID" value="CDH23557.1"/>
    <property type="molecule type" value="Genomic_DNA"/>
</dbReference>
<gene>
    <name evidence="1" type="ORF">XBKB1_1850011</name>
</gene>
<comment type="caution">
    <text evidence="1">The sequence shown here is derived from an EMBL/GenBank/DDBJ whole genome shotgun (WGS) entry which is preliminary data.</text>
</comment>
<dbReference type="AlphaFoldDB" id="A0A077PSJ5"/>